<name>A0A0M2PVQ3_PROHO</name>
<evidence type="ECO:0000313" key="1">
    <source>
        <dbReference type="EMBL" id="KKI99177.1"/>
    </source>
</evidence>
<sequence>MPPSKLDRPFQPVFALAQAIGQYTGLAVPFDYCYKTQATPALKDLTDPVLRQQVLANTLAVICMVG</sequence>
<keyword evidence="2" id="KW-1185">Reference proteome</keyword>
<dbReference type="AlphaFoldDB" id="A0A0M2PVQ3"/>
<dbReference type="RefSeq" id="WP_016924423.1">
    <property type="nucleotide sequence ID" value="NZ_KB235937.1"/>
</dbReference>
<dbReference type="STRING" id="317619.GCA_000332315_02286"/>
<reference evidence="1" key="1">
    <citation type="submission" date="2012-04" db="EMBL/GenBank/DDBJ databases">
        <authorList>
            <person name="Borisov I.G."/>
            <person name="Ivanikova N.V."/>
            <person name="Pinevich A.V."/>
        </authorList>
    </citation>
    <scope>NUCLEOTIDE SEQUENCE</scope>
    <source>
        <strain evidence="1">CALU 1027</strain>
    </source>
</reference>
<organism evidence="1 2">
    <name type="scientific">Prochlorothrix hollandica PCC 9006 = CALU 1027</name>
    <dbReference type="NCBI Taxonomy" id="317619"/>
    <lineage>
        <taxon>Bacteria</taxon>
        <taxon>Bacillati</taxon>
        <taxon>Cyanobacteriota</taxon>
        <taxon>Cyanophyceae</taxon>
        <taxon>Prochlorotrichales</taxon>
        <taxon>Prochlorotrichaceae</taxon>
        <taxon>Prochlorothrix</taxon>
    </lineage>
</organism>
<gene>
    <name evidence="1" type="ORF">PROH_15590</name>
</gene>
<dbReference type="EMBL" id="AJTX02000006">
    <property type="protein sequence ID" value="KKI99177.1"/>
    <property type="molecule type" value="Genomic_DNA"/>
</dbReference>
<dbReference type="OrthoDB" id="9779910at2"/>
<comment type="caution">
    <text evidence="1">The sequence shown here is derived from an EMBL/GenBank/DDBJ whole genome shotgun (WGS) entry which is preliminary data.</text>
</comment>
<proteinExistence type="predicted"/>
<evidence type="ECO:0000313" key="2">
    <source>
        <dbReference type="Proteomes" id="UP000034681"/>
    </source>
</evidence>
<accession>A0A0M2PVQ3</accession>
<dbReference type="Proteomes" id="UP000034681">
    <property type="component" value="Unassembled WGS sequence"/>
</dbReference>
<protein>
    <submittedName>
        <fullName evidence="1">Uncharacterized protein</fullName>
    </submittedName>
</protein>